<dbReference type="PANTHER" id="PTHR34223:SF98">
    <property type="entry name" value="OS04G0440901 PROTEIN"/>
    <property type="match status" value="1"/>
</dbReference>
<feature type="domain" description="F-box" evidence="2">
    <location>
        <begin position="19"/>
        <end position="57"/>
    </location>
</feature>
<dbReference type="InterPro" id="IPR001810">
    <property type="entry name" value="F-box_dom"/>
</dbReference>
<gene>
    <name evidence="4" type="ORF">HU200_005795</name>
</gene>
<feature type="domain" description="F-box/LRR-repeat protein 15/At3g58940/PEG3-like LRR" evidence="3">
    <location>
        <begin position="145"/>
        <end position="228"/>
    </location>
</feature>
<dbReference type="SUPFAM" id="SSF81383">
    <property type="entry name" value="F-box domain"/>
    <property type="match status" value="1"/>
</dbReference>
<sequence>MEAAAKRVRTGGGSAPDRLSALSDELLCHVLSFLPSRQAVQTTTLSKRWVDLWLSMPSINLDISDFPDTGRFSFGNFVKLKDFITNLLMLHNAQFLDVIRLGLYIVSCPYYPGPDVDRLVRCLIKHHPLVLDVNVNRSLWLKFQIPLVGSAFCRLKTLKLHGVSLDDGFTERLNSRCPVLEDLVLDYCRNEFTAIQSDTLKNLVVQTCSSQVTSVLVIRVPCLISLSLKFPCIYYRNGLFLKAGNSLARASISVYDDELSKRAQTIILGSLWNVTSLELYGFSALAFLDKELDKFPTFDNLRTLSVDWCFLSERDVHKFKALGRFLQVSPNLERLTLQNFWVGILIIFLYLLLFCIERKSRMYNEPRLKTVKPVVGPIEFPMLENLRALFLDKCDLRDNFRILRHFLRSSPNLEKLTLRCCELSAFQLLSPTEPSSSNRVRGEGSSGEVRLTALPDGLLHTLLSSLKARQVVQTRVLWPSLWRLVPCLEVDQDDFRTSRRLPTSPNAADKFEDFLLLRLRRDGSTLDTFWLRICETDANSSAYACGQMDLGPSLTSEVASFPHVVLGCEVCRVD</sequence>
<protein>
    <recommendedName>
        <fullName evidence="6">F-box domain-containing protein</fullName>
    </recommendedName>
</protein>
<keyword evidence="1" id="KW-0472">Membrane</keyword>
<dbReference type="PANTHER" id="PTHR34223">
    <property type="entry name" value="OS11G0201299 PROTEIN"/>
    <property type="match status" value="1"/>
</dbReference>
<dbReference type="InterPro" id="IPR036047">
    <property type="entry name" value="F-box-like_dom_sf"/>
</dbReference>
<keyword evidence="1" id="KW-0812">Transmembrane</keyword>
<keyword evidence="5" id="KW-1185">Reference proteome</keyword>
<evidence type="ECO:0000313" key="5">
    <source>
        <dbReference type="Proteomes" id="UP000636709"/>
    </source>
</evidence>
<feature type="transmembrane region" description="Helical" evidence="1">
    <location>
        <begin position="340"/>
        <end position="356"/>
    </location>
</feature>
<dbReference type="InterPro" id="IPR053781">
    <property type="entry name" value="F-box_AtFBL13-like"/>
</dbReference>
<dbReference type="AlphaFoldDB" id="A0A835FRC3"/>
<comment type="caution">
    <text evidence="4">The sequence shown here is derived from an EMBL/GenBank/DDBJ whole genome shotgun (WGS) entry which is preliminary data.</text>
</comment>
<organism evidence="4 5">
    <name type="scientific">Digitaria exilis</name>
    <dbReference type="NCBI Taxonomy" id="1010633"/>
    <lineage>
        <taxon>Eukaryota</taxon>
        <taxon>Viridiplantae</taxon>
        <taxon>Streptophyta</taxon>
        <taxon>Embryophyta</taxon>
        <taxon>Tracheophyta</taxon>
        <taxon>Spermatophyta</taxon>
        <taxon>Magnoliopsida</taxon>
        <taxon>Liliopsida</taxon>
        <taxon>Poales</taxon>
        <taxon>Poaceae</taxon>
        <taxon>PACMAD clade</taxon>
        <taxon>Panicoideae</taxon>
        <taxon>Panicodae</taxon>
        <taxon>Paniceae</taxon>
        <taxon>Anthephorinae</taxon>
        <taxon>Digitaria</taxon>
    </lineage>
</organism>
<evidence type="ECO:0000313" key="4">
    <source>
        <dbReference type="EMBL" id="KAF8772392.1"/>
    </source>
</evidence>
<proteinExistence type="predicted"/>
<evidence type="ECO:0000259" key="2">
    <source>
        <dbReference type="Pfam" id="PF00646"/>
    </source>
</evidence>
<dbReference type="CDD" id="cd22160">
    <property type="entry name" value="F-box_AtFBL13-like"/>
    <property type="match status" value="1"/>
</dbReference>
<dbReference type="SUPFAM" id="SSF52047">
    <property type="entry name" value="RNI-like"/>
    <property type="match status" value="1"/>
</dbReference>
<dbReference type="Gene3D" id="1.20.1280.50">
    <property type="match status" value="1"/>
</dbReference>
<reference evidence="4" key="1">
    <citation type="submission" date="2020-07" db="EMBL/GenBank/DDBJ databases">
        <title>Genome sequence and genetic diversity analysis of an under-domesticated orphan crop, white fonio (Digitaria exilis).</title>
        <authorList>
            <person name="Bennetzen J.L."/>
            <person name="Chen S."/>
            <person name="Ma X."/>
            <person name="Wang X."/>
            <person name="Yssel A.E.J."/>
            <person name="Chaluvadi S.R."/>
            <person name="Johnson M."/>
            <person name="Gangashetty P."/>
            <person name="Hamidou F."/>
            <person name="Sanogo M.D."/>
            <person name="Zwaenepoel A."/>
            <person name="Wallace J."/>
            <person name="Van De Peer Y."/>
            <person name="Van Deynze A."/>
        </authorList>
    </citation>
    <scope>NUCLEOTIDE SEQUENCE</scope>
    <source>
        <tissue evidence="4">Leaves</tissue>
    </source>
</reference>
<evidence type="ECO:0000259" key="3">
    <source>
        <dbReference type="Pfam" id="PF24758"/>
    </source>
</evidence>
<dbReference type="Pfam" id="PF00646">
    <property type="entry name" value="F-box"/>
    <property type="match status" value="1"/>
</dbReference>
<dbReference type="Gene3D" id="3.80.10.10">
    <property type="entry name" value="Ribonuclease Inhibitor"/>
    <property type="match status" value="1"/>
</dbReference>
<accession>A0A835FRC3</accession>
<dbReference type="InterPro" id="IPR053197">
    <property type="entry name" value="F-box_SCFL_complex_component"/>
</dbReference>
<dbReference type="OrthoDB" id="686464at2759"/>
<keyword evidence="1" id="KW-1133">Transmembrane helix</keyword>
<dbReference type="EMBL" id="JACEFO010000402">
    <property type="protein sequence ID" value="KAF8772392.1"/>
    <property type="molecule type" value="Genomic_DNA"/>
</dbReference>
<evidence type="ECO:0008006" key="6">
    <source>
        <dbReference type="Google" id="ProtNLM"/>
    </source>
</evidence>
<dbReference type="Pfam" id="PF24758">
    <property type="entry name" value="LRR_At5g56370"/>
    <property type="match status" value="1"/>
</dbReference>
<dbReference type="InterPro" id="IPR032675">
    <property type="entry name" value="LRR_dom_sf"/>
</dbReference>
<dbReference type="InterPro" id="IPR055411">
    <property type="entry name" value="LRR_FXL15/At3g58940/PEG3-like"/>
</dbReference>
<name>A0A835FRC3_9POAL</name>
<dbReference type="Proteomes" id="UP000636709">
    <property type="component" value="Unassembled WGS sequence"/>
</dbReference>
<evidence type="ECO:0000256" key="1">
    <source>
        <dbReference type="SAM" id="Phobius"/>
    </source>
</evidence>